<evidence type="ECO:0000313" key="2">
    <source>
        <dbReference type="Proteomes" id="UP000297245"/>
    </source>
</evidence>
<dbReference type="Proteomes" id="UP000297245">
    <property type="component" value="Unassembled WGS sequence"/>
</dbReference>
<proteinExistence type="predicted"/>
<accession>A0A4S8L1N9</accession>
<reference evidence="1 2" key="1">
    <citation type="journal article" date="2019" name="Nat. Ecol. Evol.">
        <title>Megaphylogeny resolves global patterns of mushroom evolution.</title>
        <authorList>
            <person name="Varga T."/>
            <person name="Krizsan K."/>
            <person name="Foldi C."/>
            <person name="Dima B."/>
            <person name="Sanchez-Garcia M."/>
            <person name="Sanchez-Ramirez S."/>
            <person name="Szollosi G.J."/>
            <person name="Szarkandi J.G."/>
            <person name="Papp V."/>
            <person name="Albert L."/>
            <person name="Andreopoulos W."/>
            <person name="Angelini C."/>
            <person name="Antonin V."/>
            <person name="Barry K.W."/>
            <person name="Bougher N.L."/>
            <person name="Buchanan P."/>
            <person name="Buyck B."/>
            <person name="Bense V."/>
            <person name="Catcheside P."/>
            <person name="Chovatia M."/>
            <person name="Cooper J."/>
            <person name="Damon W."/>
            <person name="Desjardin D."/>
            <person name="Finy P."/>
            <person name="Geml J."/>
            <person name="Haridas S."/>
            <person name="Hughes K."/>
            <person name="Justo A."/>
            <person name="Karasinski D."/>
            <person name="Kautmanova I."/>
            <person name="Kiss B."/>
            <person name="Kocsube S."/>
            <person name="Kotiranta H."/>
            <person name="LaButti K.M."/>
            <person name="Lechner B.E."/>
            <person name="Liimatainen K."/>
            <person name="Lipzen A."/>
            <person name="Lukacs Z."/>
            <person name="Mihaltcheva S."/>
            <person name="Morgado L.N."/>
            <person name="Niskanen T."/>
            <person name="Noordeloos M.E."/>
            <person name="Ohm R.A."/>
            <person name="Ortiz-Santana B."/>
            <person name="Ovrebo C."/>
            <person name="Racz N."/>
            <person name="Riley R."/>
            <person name="Savchenko A."/>
            <person name="Shiryaev A."/>
            <person name="Soop K."/>
            <person name="Spirin V."/>
            <person name="Szebenyi C."/>
            <person name="Tomsovsky M."/>
            <person name="Tulloss R.E."/>
            <person name="Uehling J."/>
            <person name="Grigoriev I.V."/>
            <person name="Vagvolgyi C."/>
            <person name="Papp T."/>
            <person name="Martin F.M."/>
            <person name="Miettinen O."/>
            <person name="Hibbett D.S."/>
            <person name="Nagy L.G."/>
        </authorList>
    </citation>
    <scope>NUCLEOTIDE SEQUENCE [LARGE SCALE GENOMIC DNA]</scope>
    <source>
        <strain evidence="1 2">CBS 962.96</strain>
    </source>
</reference>
<evidence type="ECO:0008006" key="3">
    <source>
        <dbReference type="Google" id="ProtNLM"/>
    </source>
</evidence>
<gene>
    <name evidence="1" type="ORF">K435DRAFT_808432</name>
</gene>
<protein>
    <recommendedName>
        <fullName evidence="3">Ricin B lectin domain-containing protein</fullName>
    </recommendedName>
</protein>
<keyword evidence="2" id="KW-1185">Reference proteome</keyword>
<dbReference type="OrthoDB" id="3132471at2759"/>
<sequence length="141" mass="15752">MPLDTNEIYVISSAIASALTVILVPEKVSDNQERILTVQTVSQPKWRLHETNPGSNTYVVALADNDSRRLFVENNLLWLTTTDKGTEFSIEPAGGNDYRLHIPDENKVARANMGAQVDIAPEDGTIKEQWHFTVWRHPGGP</sequence>
<name>A0A4S8L1N9_DENBC</name>
<dbReference type="EMBL" id="ML179745">
    <property type="protein sequence ID" value="THU82260.1"/>
    <property type="molecule type" value="Genomic_DNA"/>
</dbReference>
<evidence type="ECO:0000313" key="1">
    <source>
        <dbReference type="EMBL" id="THU82260.1"/>
    </source>
</evidence>
<organism evidence="1 2">
    <name type="scientific">Dendrothele bispora (strain CBS 962.96)</name>
    <dbReference type="NCBI Taxonomy" id="1314807"/>
    <lineage>
        <taxon>Eukaryota</taxon>
        <taxon>Fungi</taxon>
        <taxon>Dikarya</taxon>
        <taxon>Basidiomycota</taxon>
        <taxon>Agaricomycotina</taxon>
        <taxon>Agaricomycetes</taxon>
        <taxon>Agaricomycetidae</taxon>
        <taxon>Agaricales</taxon>
        <taxon>Agaricales incertae sedis</taxon>
        <taxon>Dendrothele</taxon>
    </lineage>
</organism>
<dbReference type="AlphaFoldDB" id="A0A4S8L1N9"/>